<dbReference type="Gene3D" id="3.10.180.10">
    <property type="entry name" value="2,3-Dihydroxybiphenyl 1,2-Dioxygenase, domain 1"/>
    <property type="match status" value="1"/>
</dbReference>
<dbReference type="InterPro" id="IPR029068">
    <property type="entry name" value="Glyas_Bleomycin-R_OHBP_Dase"/>
</dbReference>
<dbReference type="OrthoDB" id="9795306at2"/>
<dbReference type="Proteomes" id="UP000325218">
    <property type="component" value="Unassembled WGS sequence"/>
</dbReference>
<evidence type="ECO:0000313" key="2">
    <source>
        <dbReference type="EMBL" id="TYA14115.1"/>
    </source>
</evidence>
<dbReference type="PANTHER" id="PTHR33990:SF1">
    <property type="entry name" value="PROTEIN YJDN"/>
    <property type="match status" value="1"/>
</dbReference>
<sequence length="141" mass="15717">MALQLNSYLTMDGSAREAIAFYIQALKAEVLFIQSFGEMPENPEFPLPEEVKERISHATLKVGDSVLMFSDSFPGNPPQKGSMLSICITTDDYAESERIFNALQEGGEVEMPLQQTFFSPGYAMVTDKFGVLFQIFTKSPQ</sequence>
<protein>
    <submittedName>
        <fullName evidence="2">VOC family protein</fullName>
    </submittedName>
</protein>
<proteinExistence type="predicted"/>
<dbReference type="CDD" id="cd06588">
    <property type="entry name" value="PhnB_like"/>
    <property type="match status" value="1"/>
</dbReference>
<feature type="domain" description="Glyoxalase/fosfomycin resistance/dioxygenase" evidence="1">
    <location>
        <begin position="6"/>
        <end position="135"/>
    </location>
</feature>
<organism evidence="2 3">
    <name type="scientific">Paenibacillus faecis</name>
    <dbReference type="NCBI Taxonomy" id="862114"/>
    <lineage>
        <taxon>Bacteria</taxon>
        <taxon>Bacillati</taxon>
        <taxon>Bacillota</taxon>
        <taxon>Bacilli</taxon>
        <taxon>Bacillales</taxon>
        <taxon>Paenibacillaceae</taxon>
        <taxon>Paenibacillus</taxon>
    </lineage>
</organism>
<dbReference type="Pfam" id="PF00903">
    <property type="entry name" value="Glyoxalase"/>
    <property type="match status" value="1"/>
</dbReference>
<dbReference type="RefSeq" id="WP_148449545.1">
    <property type="nucleotide sequence ID" value="NZ_VSDO01000001.1"/>
</dbReference>
<dbReference type="SUPFAM" id="SSF54593">
    <property type="entry name" value="Glyoxalase/Bleomycin resistance protein/Dihydroxybiphenyl dioxygenase"/>
    <property type="match status" value="1"/>
</dbReference>
<dbReference type="PANTHER" id="PTHR33990">
    <property type="entry name" value="PROTEIN YJDN-RELATED"/>
    <property type="match status" value="1"/>
</dbReference>
<evidence type="ECO:0000313" key="3">
    <source>
        <dbReference type="Proteomes" id="UP000325218"/>
    </source>
</evidence>
<name>A0A5D0CZW9_9BACL</name>
<comment type="caution">
    <text evidence="2">The sequence shown here is derived from an EMBL/GenBank/DDBJ whole genome shotgun (WGS) entry which is preliminary data.</text>
</comment>
<dbReference type="InterPro" id="IPR004360">
    <property type="entry name" value="Glyas_Fos-R_dOase_dom"/>
</dbReference>
<gene>
    <name evidence="2" type="ORF">FRY98_00020</name>
</gene>
<keyword evidence="3" id="KW-1185">Reference proteome</keyword>
<dbReference type="EMBL" id="VSDO01000001">
    <property type="protein sequence ID" value="TYA14115.1"/>
    <property type="molecule type" value="Genomic_DNA"/>
</dbReference>
<dbReference type="InterPro" id="IPR028973">
    <property type="entry name" value="PhnB-like"/>
</dbReference>
<accession>A0A5D0CZW9</accession>
<dbReference type="AlphaFoldDB" id="A0A5D0CZW9"/>
<reference evidence="2 3" key="1">
    <citation type="submission" date="2019-08" db="EMBL/GenBank/DDBJ databases">
        <title>Genome sequencing of Paenibacillus faecis DSM 23593(T).</title>
        <authorList>
            <person name="Kook J.-K."/>
            <person name="Park S.-N."/>
            <person name="Lim Y.K."/>
        </authorList>
    </citation>
    <scope>NUCLEOTIDE SEQUENCE [LARGE SCALE GENOMIC DNA]</scope>
    <source>
        <strain evidence="2 3">DSM 23593</strain>
    </source>
</reference>
<evidence type="ECO:0000259" key="1">
    <source>
        <dbReference type="Pfam" id="PF00903"/>
    </source>
</evidence>